<protein>
    <recommendedName>
        <fullName evidence="3">PUM-HD domain-containing protein</fullName>
    </recommendedName>
</protein>
<reference evidence="4 5" key="1">
    <citation type="submission" date="2016-11" db="EMBL/GenBank/DDBJ databases">
        <title>The macronuclear genome of Stentor coeruleus: a giant cell with tiny introns.</title>
        <authorList>
            <person name="Slabodnick M."/>
            <person name="Ruby J.G."/>
            <person name="Reiff S.B."/>
            <person name="Swart E.C."/>
            <person name="Gosai S."/>
            <person name="Prabakaran S."/>
            <person name="Witkowska E."/>
            <person name="Larue G.E."/>
            <person name="Fisher S."/>
            <person name="Freeman R.M."/>
            <person name="Gunawardena J."/>
            <person name="Chu W."/>
            <person name="Stover N.A."/>
            <person name="Gregory B.D."/>
            <person name="Nowacki M."/>
            <person name="Derisi J."/>
            <person name="Roy S.W."/>
            <person name="Marshall W.F."/>
            <person name="Sood P."/>
        </authorList>
    </citation>
    <scope>NUCLEOTIDE SEQUENCE [LARGE SCALE GENOMIC DNA]</scope>
    <source>
        <strain evidence="4">WM001</strain>
    </source>
</reference>
<dbReference type="CDD" id="cd07920">
    <property type="entry name" value="Pumilio"/>
    <property type="match status" value="1"/>
</dbReference>
<keyword evidence="5" id="KW-1185">Reference proteome</keyword>
<dbReference type="PANTHER" id="PTHR12537:SF12">
    <property type="entry name" value="MATERNAL PROTEIN PUMILIO"/>
    <property type="match status" value="1"/>
</dbReference>
<evidence type="ECO:0000256" key="2">
    <source>
        <dbReference type="PROSITE-ProRule" id="PRU00317"/>
    </source>
</evidence>
<dbReference type="SUPFAM" id="SSF48371">
    <property type="entry name" value="ARM repeat"/>
    <property type="match status" value="1"/>
</dbReference>
<dbReference type="InterPro" id="IPR001313">
    <property type="entry name" value="Pumilio_RNA-bd_rpt"/>
</dbReference>
<dbReference type="InterPro" id="IPR033712">
    <property type="entry name" value="Pumilio_RNA-bd"/>
</dbReference>
<gene>
    <name evidence="4" type="ORF">SteCoe_16166</name>
</gene>
<name>A0A1R2C202_9CILI</name>
<dbReference type="Pfam" id="PF00806">
    <property type="entry name" value="PUF"/>
    <property type="match status" value="8"/>
</dbReference>
<evidence type="ECO:0000313" key="4">
    <source>
        <dbReference type="EMBL" id="OMJ83011.1"/>
    </source>
</evidence>
<dbReference type="OrthoDB" id="668540at2759"/>
<dbReference type="SMART" id="SM00025">
    <property type="entry name" value="Pumilio"/>
    <property type="match status" value="8"/>
</dbReference>
<feature type="repeat" description="Pumilio" evidence="2">
    <location>
        <begin position="287"/>
        <end position="323"/>
    </location>
</feature>
<accession>A0A1R2C202</accession>
<dbReference type="Gene3D" id="1.25.10.10">
    <property type="entry name" value="Leucine-rich Repeat Variant"/>
    <property type="match status" value="1"/>
</dbReference>
<dbReference type="PANTHER" id="PTHR12537">
    <property type="entry name" value="RNA BINDING PROTEIN PUMILIO-RELATED"/>
    <property type="match status" value="1"/>
</dbReference>
<dbReference type="Proteomes" id="UP000187209">
    <property type="component" value="Unassembled WGS sequence"/>
</dbReference>
<feature type="domain" description="PUM-HD" evidence="3">
    <location>
        <begin position="87"/>
        <end position="423"/>
    </location>
</feature>
<sequence>MLERKLIGNILLEDEDSEEESLMRYSKTKRHVLLNKDELTQLLERSTSAPADIAPYPQLFSPKEPQYSNFSVTETFKPIQIPNLNTAAPEFIPSVRSPTENKRSELVEVRGRIAELARDQAGSRFLQQKYEYASAEDKQMVYEEILESSLGLIVDVFGNYVVQKVFEYGTKEHKRAIAHQMTGKIVELSLHTYGCRVLQKVLDSVDMDQKRLIALEFHGNVEKAVEDQNGNHVIQKCIEILPYNCISFIVEALKMNTVYWAEHQYGCRVIQRIIEYCPRDNIQLVFDLIIRNSVEISMKNYGNYVIQHILDKGGRQEKEELINSFRTKLFELSKHKFASNVIEKCFVVGSPEQVNAFAVEIFDSPRVSELMTDKFANFVIQKALEVSEGKLQAFLISKVSEKASSIRGYQYGKHVLNCLEKIKSIKTKSSL</sequence>
<feature type="repeat" description="Pumilio" evidence="2">
    <location>
        <begin position="360"/>
        <end position="397"/>
    </location>
</feature>
<dbReference type="AlphaFoldDB" id="A0A1R2C202"/>
<dbReference type="PROSITE" id="PS50303">
    <property type="entry name" value="PUM_HD"/>
    <property type="match status" value="1"/>
</dbReference>
<organism evidence="4 5">
    <name type="scientific">Stentor coeruleus</name>
    <dbReference type="NCBI Taxonomy" id="5963"/>
    <lineage>
        <taxon>Eukaryota</taxon>
        <taxon>Sar</taxon>
        <taxon>Alveolata</taxon>
        <taxon>Ciliophora</taxon>
        <taxon>Postciliodesmatophora</taxon>
        <taxon>Heterotrichea</taxon>
        <taxon>Heterotrichida</taxon>
        <taxon>Stentoridae</taxon>
        <taxon>Stentor</taxon>
    </lineage>
</organism>
<dbReference type="InterPro" id="IPR016024">
    <property type="entry name" value="ARM-type_fold"/>
</dbReference>
<dbReference type="GO" id="GO:0010608">
    <property type="term" value="P:post-transcriptional regulation of gene expression"/>
    <property type="evidence" value="ECO:0007669"/>
    <property type="project" value="TreeGrafter"/>
</dbReference>
<keyword evidence="1" id="KW-0677">Repeat</keyword>
<feature type="repeat" description="Pumilio" evidence="2">
    <location>
        <begin position="180"/>
        <end position="215"/>
    </location>
</feature>
<dbReference type="GO" id="GO:0003729">
    <property type="term" value="F:mRNA binding"/>
    <property type="evidence" value="ECO:0007669"/>
    <property type="project" value="TreeGrafter"/>
</dbReference>
<dbReference type="EMBL" id="MPUH01000319">
    <property type="protein sequence ID" value="OMJ83011.1"/>
    <property type="molecule type" value="Genomic_DNA"/>
</dbReference>
<evidence type="ECO:0000259" key="3">
    <source>
        <dbReference type="PROSITE" id="PS50303"/>
    </source>
</evidence>
<comment type="caution">
    <text evidence="4">The sequence shown here is derived from an EMBL/GenBank/DDBJ whole genome shotgun (WGS) entry which is preliminary data.</text>
</comment>
<proteinExistence type="predicted"/>
<dbReference type="InterPro" id="IPR011989">
    <property type="entry name" value="ARM-like"/>
</dbReference>
<feature type="repeat" description="Pumilio" evidence="2">
    <location>
        <begin position="216"/>
        <end position="251"/>
    </location>
</feature>
<dbReference type="InterPro" id="IPR033133">
    <property type="entry name" value="PUM-HD"/>
</dbReference>
<evidence type="ECO:0000256" key="1">
    <source>
        <dbReference type="ARBA" id="ARBA00022737"/>
    </source>
</evidence>
<feature type="repeat" description="Pumilio" evidence="2">
    <location>
        <begin position="108"/>
        <end position="143"/>
    </location>
</feature>
<dbReference type="GO" id="GO:0005737">
    <property type="term" value="C:cytoplasm"/>
    <property type="evidence" value="ECO:0007669"/>
    <property type="project" value="TreeGrafter"/>
</dbReference>
<evidence type="ECO:0000313" key="5">
    <source>
        <dbReference type="Proteomes" id="UP000187209"/>
    </source>
</evidence>
<feature type="repeat" description="Pumilio" evidence="2">
    <location>
        <begin position="144"/>
        <end position="179"/>
    </location>
</feature>
<dbReference type="PROSITE" id="PS50302">
    <property type="entry name" value="PUM"/>
    <property type="match status" value="6"/>
</dbReference>